<dbReference type="Proteomes" id="UP001208570">
    <property type="component" value="Unassembled WGS sequence"/>
</dbReference>
<feature type="region of interest" description="Disordered" evidence="6">
    <location>
        <begin position="299"/>
        <end position="323"/>
    </location>
</feature>
<feature type="transmembrane region" description="Helical" evidence="7">
    <location>
        <begin position="40"/>
        <end position="60"/>
    </location>
</feature>
<reference evidence="8" key="1">
    <citation type="journal article" date="2023" name="Mol. Biol. Evol.">
        <title>Third-Generation Sequencing Reveals the Adaptive Role of the Epigenome in Three Deep-Sea Polychaetes.</title>
        <authorList>
            <person name="Perez M."/>
            <person name="Aroh O."/>
            <person name="Sun Y."/>
            <person name="Lan Y."/>
            <person name="Juniper S.K."/>
            <person name="Young C.R."/>
            <person name="Angers B."/>
            <person name="Qian P.Y."/>
        </authorList>
    </citation>
    <scope>NUCLEOTIDE SEQUENCE</scope>
    <source>
        <strain evidence="8">P08H-3</strain>
    </source>
</reference>
<evidence type="ECO:0000256" key="3">
    <source>
        <dbReference type="ARBA" id="ARBA00022692"/>
    </source>
</evidence>
<feature type="transmembrane region" description="Helical" evidence="7">
    <location>
        <begin position="14"/>
        <end position="35"/>
    </location>
</feature>
<evidence type="ECO:0000313" key="8">
    <source>
        <dbReference type="EMBL" id="KAK2143930.1"/>
    </source>
</evidence>
<feature type="transmembrane region" description="Helical" evidence="7">
    <location>
        <begin position="66"/>
        <end position="87"/>
    </location>
</feature>
<evidence type="ECO:0000256" key="1">
    <source>
        <dbReference type="ARBA" id="ARBA00004141"/>
    </source>
</evidence>
<dbReference type="InterPro" id="IPR036259">
    <property type="entry name" value="MFS_trans_sf"/>
</dbReference>
<keyword evidence="9" id="KW-1185">Reference proteome</keyword>
<dbReference type="Gene3D" id="1.20.1250.20">
    <property type="entry name" value="MFS general substrate transporter like domains"/>
    <property type="match status" value="1"/>
</dbReference>
<dbReference type="PANTHER" id="PTHR23506:SF23">
    <property type="entry name" value="GH10249P"/>
    <property type="match status" value="1"/>
</dbReference>
<dbReference type="InterPro" id="IPR050930">
    <property type="entry name" value="MFS_Vesicular_Transporter"/>
</dbReference>
<evidence type="ECO:0000256" key="4">
    <source>
        <dbReference type="ARBA" id="ARBA00022989"/>
    </source>
</evidence>
<dbReference type="SUPFAM" id="SSF103473">
    <property type="entry name" value="MFS general substrate transporter"/>
    <property type="match status" value="1"/>
</dbReference>
<evidence type="ECO:0000256" key="6">
    <source>
        <dbReference type="SAM" id="MobiDB-lite"/>
    </source>
</evidence>
<keyword evidence="5 7" id="KW-0472">Membrane</keyword>
<evidence type="ECO:0000313" key="9">
    <source>
        <dbReference type="Proteomes" id="UP001208570"/>
    </source>
</evidence>
<dbReference type="GO" id="GO:0030672">
    <property type="term" value="C:synaptic vesicle membrane"/>
    <property type="evidence" value="ECO:0007669"/>
    <property type="project" value="TreeGrafter"/>
</dbReference>
<gene>
    <name evidence="8" type="ORF">LSH36_799g01033</name>
</gene>
<feature type="transmembrane region" description="Helical" evidence="7">
    <location>
        <begin position="178"/>
        <end position="197"/>
    </location>
</feature>
<keyword evidence="2" id="KW-0813">Transport</keyword>
<protein>
    <submittedName>
        <fullName evidence="8">Uncharacterized protein</fullName>
    </submittedName>
</protein>
<evidence type="ECO:0000256" key="5">
    <source>
        <dbReference type="ARBA" id="ARBA00023136"/>
    </source>
</evidence>
<feature type="transmembrane region" description="Helical" evidence="7">
    <location>
        <begin position="203"/>
        <end position="228"/>
    </location>
</feature>
<feature type="transmembrane region" description="Helical" evidence="7">
    <location>
        <begin position="92"/>
        <end position="112"/>
    </location>
</feature>
<feature type="transmembrane region" description="Helical" evidence="7">
    <location>
        <begin position="235"/>
        <end position="257"/>
    </location>
</feature>
<feature type="transmembrane region" description="Helical" evidence="7">
    <location>
        <begin position="118"/>
        <end position="139"/>
    </location>
</feature>
<keyword evidence="4 7" id="KW-1133">Transmembrane helix</keyword>
<dbReference type="AlphaFoldDB" id="A0AAD9J1J3"/>
<evidence type="ECO:0000256" key="2">
    <source>
        <dbReference type="ARBA" id="ARBA00022448"/>
    </source>
</evidence>
<sequence length="323" mass="34107">MVVVGVVFLTDAEIVVVGVVFLTDAVMVVVGVVLLTDAEIVVVGVVFLTDAVMVVVGVVLLTDAEIVVDGVVFLTDAVMVVVGVVLLTDAEIVVVGVVFLTDAVMVVVGVVLLTDAEIVVVGVVFLTDAVMVVVGVVLLTDAEIVVVGVEMPQGTPLSVLLRDPYILIASVKLGRWRVAMVGVFVTGVCLFCIPQATKIVHLLVPHFCIGISLGMVDAAMMPLLALLVDTRHVTIYGSVYAIAEVAISLGFAIGPSVGGQMVKCVGFPWLIRGIAIVNILYTPLCYFLKNPPARGDTSGLMSRDDETTYGTTETETFSYRRLK</sequence>
<evidence type="ECO:0000256" key="7">
    <source>
        <dbReference type="SAM" id="Phobius"/>
    </source>
</evidence>
<keyword evidence="3 7" id="KW-0812">Transmembrane</keyword>
<dbReference type="GO" id="GO:0043195">
    <property type="term" value="C:terminal bouton"/>
    <property type="evidence" value="ECO:0007669"/>
    <property type="project" value="TreeGrafter"/>
</dbReference>
<comment type="caution">
    <text evidence="8">The sequence shown here is derived from an EMBL/GenBank/DDBJ whole genome shotgun (WGS) entry which is preliminary data.</text>
</comment>
<organism evidence="8 9">
    <name type="scientific">Paralvinella palmiformis</name>
    <dbReference type="NCBI Taxonomy" id="53620"/>
    <lineage>
        <taxon>Eukaryota</taxon>
        <taxon>Metazoa</taxon>
        <taxon>Spiralia</taxon>
        <taxon>Lophotrochozoa</taxon>
        <taxon>Annelida</taxon>
        <taxon>Polychaeta</taxon>
        <taxon>Sedentaria</taxon>
        <taxon>Canalipalpata</taxon>
        <taxon>Terebellida</taxon>
        <taxon>Terebelliformia</taxon>
        <taxon>Alvinellidae</taxon>
        <taxon>Paralvinella</taxon>
    </lineage>
</organism>
<dbReference type="Pfam" id="PF07690">
    <property type="entry name" value="MFS_1"/>
    <property type="match status" value="1"/>
</dbReference>
<proteinExistence type="predicted"/>
<dbReference type="PANTHER" id="PTHR23506">
    <property type="entry name" value="GH10249P"/>
    <property type="match status" value="1"/>
</dbReference>
<dbReference type="GO" id="GO:0005335">
    <property type="term" value="F:serotonin:sodium:chloride symporter activity"/>
    <property type="evidence" value="ECO:0007669"/>
    <property type="project" value="TreeGrafter"/>
</dbReference>
<feature type="transmembrane region" description="Helical" evidence="7">
    <location>
        <begin position="269"/>
        <end position="288"/>
    </location>
</feature>
<dbReference type="GO" id="GO:0015842">
    <property type="term" value="P:aminergic neurotransmitter loading into synaptic vesicle"/>
    <property type="evidence" value="ECO:0007669"/>
    <property type="project" value="TreeGrafter"/>
</dbReference>
<dbReference type="EMBL" id="JAODUP010000799">
    <property type="protein sequence ID" value="KAK2143930.1"/>
    <property type="molecule type" value="Genomic_DNA"/>
</dbReference>
<accession>A0AAD9J1J3</accession>
<comment type="subcellular location">
    <subcellularLocation>
        <location evidence="1">Membrane</location>
        <topology evidence="1">Multi-pass membrane protein</topology>
    </subcellularLocation>
</comment>
<name>A0AAD9J1J3_9ANNE</name>
<dbReference type="InterPro" id="IPR011701">
    <property type="entry name" value="MFS"/>
</dbReference>